<comment type="subcellular location">
    <subcellularLocation>
        <location evidence="1">Cell envelope</location>
    </subcellularLocation>
</comment>
<evidence type="ECO:0000313" key="7">
    <source>
        <dbReference type="EMBL" id="KAA0975189.1"/>
    </source>
</evidence>
<gene>
    <name evidence="7" type="ORF">FQ154_14390</name>
</gene>
<dbReference type="EMBL" id="VOBL01000016">
    <property type="protein sequence ID" value="KAA0975189.1"/>
    <property type="molecule type" value="Genomic_DNA"/>
</dbReference>
<dbReference type="Pfam" id="PF01497">
    <property type="entry name" value="Peripla_BP_2"/>
    <property type="match status" value="1"/>
</dbReference>
<name>A0A5B0ECP4_9MICC</name>
<dbReference type="InterPro" id="IPR002491">
    <property type="entry name" value="ABC_transptr_periplasmic_BD"/>
</dbReference>
<dbReference type="Gene3D" id="3.40.50.1980">
    <property type="entry name" value="Nitrogenase molybdenum iron protein domain"/>
    <property type="match status" value="2"/>
</dbReference>
<feature type="signal peptide" evidence="5">
    <location>
        <begin position="1"/>
        <end position="22"/>
    </location>
</feature>
<evidence type="ECO:0000256" key="2">
    <source>
        <dbReference type="ARBA" id="ARBA00008814"/>
    </source>
</evidence>
<dbReference type="GO" id="GO:1901678">
    <property type="term" value="P:iron coordination entity transport"/>
    <property type="evidence" value="ECO:0007669"/>
    <property type="project" value="UniProtKB-ARBA"/>
</dbReference>
<evidence type="ECO:0000256" key="5">
    <source>
        <dbReference type="SAM" id="SignalP"/>
    </source>
</evidence>
<evidence type="ECO:0000256" key="3">
    <source>
        <dbReference type="ARBA" id="ARBA00022448"/>
    </source>
</evidence>
<dbReference type="PANTHER" id="PTHR30532">
    <property type="entry name" value="IRON III DICITRATE-BINDING PERIPLASMIC PROTEIN"/>
    <property type="match status" value="1"/>
</dbReference>
<dbReference type="PROSITE" id="PS50983">
    <property type="entry name" value="FE_B12_PBP"/>
    <property type="match status" value="1"/>
</dbReference>
<feature type="domain" description="Fe/B12 periplasmic-binding" evidence="6">
    <location>
        <begin position="57"/>
        <end position="314"/>
    </location>
</feature>
<proteinExistence type="inferred from homology"/>
<dbReference type="CDD" id="cd01140">
    <property type="entry name" value="FatB"/>
    <property type="match status" value="1"/>
</dbReference>
<comment type="caution">
    <text evidence="7">The sequence shown here is derived from an EMBL/GenBank/DDBJ whole genome shotgun (WGS) entry which is preliminary data.</text>
</comment>
<keyword evidence="3" id="KW-0813">Transport</keyword>
<evidence type="ECO:0000256" key="4">
    <source>
        <dbReference type="ARBA" id="ARBA00022729"/>
    </source>
</evidence>
<dbReference type="RefSeq" id="WP_149620262.1">
    <property type="nucleotide sequence ID" value="NZ_VOBL01000016.1"/>
</dbReference>
<dbReference type="OrthoDB" id="63946at2"/>
<dbReference type="Proteomes" id="UP000323856">
    <property type="component" value="Unassembled WGS sequence"/>
</dbReference>
<sequence>MKTPLRVVLGAFAAGASLLALTACGGSTEAGAKADSGETVSITHAQGTTDVPVNPETVYTFDLGVLDSMTALGLDADGVPETKYPESLAKYNNDSVTKIGSMKEPDFEAISNGNPDLIIITGRTATSYEELSKIAPTVDLSVDIKKPLDSFKEQAGKLGTIFAAEDKVTEKLTALEAKITDTKSKSADAGKGLIVMTSGGELTAYGAGSRFGLIHDVLGVATVADIKSEGSHGEAISFEFLKTNNPDTLYVIDRDSAMGTSGDAAKAVLDNELVKSTNAAKNNKIVNLDSNAWYMIGYGLNNTDKMIDEVAAAL</sequence>
<dbReference type="InterPro" id="IPR051313">
    <property type="entry name" value="Bact_iron-sidero_bind"/>
</dbReference>
<comment type="similarity">
    <text evidence="2">Belongs to the bacterial solute-binding protein 8 family.</text>
</comment>
<accession>A0A5B0ECP4</accession>
<evidence type="ECO:0000256" key="1">
    <source>
        <dbReference type="ARBA" id="ARBA00004196"/>
    </source>
</evidence>
<evidence type="ECO:0000259" key="6">
    <source>
        <dbReference type="PROSITE" id="PS50983"/>
    </source>
</evidence>
<dbReference type="PANTHER" id="PTHR30532:SF28">
    <property type="entry name" value="PETROBACTIN-BINDING PROTEIN YCLQ"/>
    <property type="match status" value="1"/>
</dbReference>
<evidence type="ECO:0000313" key="8">
    <source>
        <dbReference type="Proteomes" id="UP000323856"/>
    </source>
</evidence>
<dbReference type="PROSITE" id="PS51257">
    <property type="entry name" value="PROKAR_LIPOPROTEIN"/>
    <property type="match status" value="1"/>
</dbReference>
<reference evidence="7 8" key="1">
    <citation type="submission" date="2019-07" db="EMBL/GenBank/DDBJ databases">
        <title>Analysis of the biochemical properties, biological activity and biotechnological potential of siderophores and biosurfactants produced by Antarctic psychrotolerant bacteria.</title>
        <authorList>
            <person name="Styczynski M."/>
            <person name="Krucon T."/>
            <person name="Decewicz P."/>
            <person name="Dziewit L."/>
        </authorList>
    </citation>
    <scope>NUCLEOTIDE SEQUENCE [LARGE SCALE GENOMIC DNA]</scope>
    <source>
        <strain evidence="7 8">ANT_H27</strain>
    </source>
</reference>
<keyword evidence="4 5" id="KW-0732">Signal</keyword>
<dbReference type="InterPro" id="IPR033870">
    <property type="entry name" value="FatB"/>
</dbReference>
<dbReference type="SUPFAM" id="SSF53807">
    <property type="entry name" value="Helical backbone' metal receptor"/>
    <property type="match status" value="1"/>
</dbReference>
<feature type="chain" id="PRO_5039400352" evidence="5">
    <location>
        <begin position="23"/>
        <end position="314"/>
    </location>
</feature>
<dbReference type="AlphaFoldDB" id="A0A5B0ECP4"/>
<protein>
    <submittedName>
        <fullName evidence="7">Siderophore ABC transporter substrate-binding protein</fullName>
    </submittedName>
</protein>
<organism evidence="7 8">
    <name type="scientific">Paeniglutamicibacter gangotriensis</name>
    <dbReference type="NCBI Taxonomy" id="254787"/>
    <lineage>
        <taxon>Bacteria</taxon>
        <taxon>Bacillati</taxon>
        <taxon>Actinomycetota</taxon>
        <taxon>Actinomycetes</taxon>
        <taxon>Micrococcales</taxon>
        <taxon>Micrococcaceae</taxon>
        <taxon>Paeniglutamicibacter</taxon>
    </lineage>
</organism>
<dbReference type="GO" id="GO:0030288">
    <property type="term" value="C:outer membrane-bounded periplasmic space"/>
    <property type="evidence" value="ECO:0007669"/>
    <property type="project" value="TreeGrafter"/>
</dbReference>